<dbReference type="EMBL" id="BAAATR010000047">
    <property type="protein sequence ID" value="GAA2273713.1"/>
    <property type="molecule type" value="Genomic_DNA"/>
</dbReference>
<reference evidence="2 3" key="1">
    <citation type="journal article" date="2019" name="Int. J. Syst. Evol. Microbiol.">
        <title>The Global Catalogue of Microorganisms (GCM) 10K type strain sequencing project: providing services to taxonomists for standard genome sequencing and annotation.</title>
        <authorList>
            <consortium name="The Broad Institute Genomics Platform"/>
            <consortium name="The Broad Institute Genome Sequencing Center for Infectious Disease"/>
            <person name="Wu L."/>
            <person name="Ma J."/>
        </authorList>
    </citation>
    <scope>NUCLEOTIDE SEQUENCE [LARGE SCALE GENOMIC DNA]</scope>
    <source>
        <strain evidence="2 3">JCM 7356</strain>
    </source>
</reference>
<evidence type="ECO:0008006" key="4">
    <source>
        <dbReference type="Google" id="ProtNLM"/>
    </source>
</evidence>
<comment type="caution">
    <text evidence="2">The sequence shown here is derived from an EMBL/GenBank/DDBJ whole genome shotgun (WGS) entry which is preliminary data.</text>
</comment>
<feature type="region of interest" description="Disordered" evidence="1">
    <location>
        <begin position="1"/>
        <end position="26"/>
    </location>
</feature>
<gene>
    <name evidence="2" type="ORF">GCM10010430_69580</name>
</gene>
<sequence length="132" mass="14208">MRNACPRGDSPAKAAHHAAHRRHSGGALDCGRGISARLELECAGKARARASRCILAGMTKFSAGRRPLPTSPFKTRAEAPRKHFAIGDRVTHDGYGLGRVIAVEGDGDIAVLVDFGSRQERITQPYTAMFKL</sequence>
<evidence type="ECO:0000256" key="1">
    <source>
        <dbReference type="SAM" id="MobiDB-lite"/>
    </source>
</evidence>
<proteinExistence type="predicted"/>
<feature type="compositionally biased region" description="Basic residues" evidence="1">
    <location>
        <begin position="14"/>
        <end position="24"/>
    </location>
</feature>
<name>A0ABN3EVM0_9ACTN</name>
<evidence type="ECO:0000313" key="3">
    <source>
        <dbReference type="Proteomes" id="UP001500305"/>
    </source>
</evidence>
<accession>A0ABN3EVM0</accession>
<keyword evidence="3" id="KW-1185">Reference proteome</keyword>
<organism evidence="2 3">
    <name type="scientific">Kitasatospora cystarginea</name>
    <dbReference type="NCBI Taxonomy" id="58350"/>
    <lineage>
        <taxon>Bacteria</taxon>
        <taxon>Bacillati</taxon>
        <taxon>Actinomycetota</taxon>
        <taxon>Actinomycetes</taxon>
        <taxon>Kitasatosporales</taxon>
        <taxon>Streptomycetaceae</taxon>
        <taxon>Kitasatospora</taxon>
    </lineage>
</organism>
<evidence type="ECO:0000313" key="2">
    <source>
        <dbReference type="EMBL" id="GAA2273713.1"/>
    </source>
</evidence>
<protein>
    <recommendedName>
        <fullName evidence="4">ATP-binding protein</fullName>
    </recommendedName>
</protein>
<dbReference type="Proteomes" id="UP001500305">
    <property type="component" value="Unassembled WGS sequence"/>
</dbReference>